<reference evidence="1 2" key="2">
    <citation type="submission" date="2014-03" db="EMBL/GenBank/DDBJ databases">
        <title>The Genome Sequence of Anncaliia algerae insect isolate PRA339.</title>
        <authorList>
            <consortium name="The Broad Institute Genome Sequencing Platform"/>
            <consortium name="The Broad Institute Genome Sequencing Center for Infectious Disease"/>
            <person name="Cuomo C."/>
            <person name="Becnel J."/>
            <person name="Sanscrainte N."/>
            <person name="Walker B."/>
            <person name="Young S.K."/>
            <person name="Zeng Q."/>
            <person name="Gargeya S."/>
            <person name="Fitzgerald M."/>
            <person name="Haas B."/>
            <person name="Abouelleil A."/>
            <person name="Alvarado L."/>
            <person name="Arachchi H.M."/>
            <person name="Berlin A.M."/>
            <person name="Chapman S.B."/>
            <person name="Dewar J."/>
            <person name="Goldberg J."/>
            <person name="Griggs A."/>
            <person name="Gujja S."/>
            <person name="Hansen M."/>
            <person name="Howarth C."/>
            <person name="Imamovic A."/>
            <person name="Larimer J."/>
            <person name="McCowan C."/>
            <person name="Murphy C."/>
            <person name="Neiman D."/>
            <person name="Pearson M."/>
            <person name="Priest M."/>
            <person name="Roberts A."/>
            <person name="Saif S."/>
            <person name="Shea T."/>
            <person name="Sisk P."/>
            <person name="Sykes S."/>
            <person name="Wortman J."/>
            <person name="Nusbaum C."/>
            <person name="Birren B."/>
        </authorList>
    </citation>
    <scope>NUCLEOTIDE SEQUENCE [LARGE SCALE GENOMIC DNA]</scope>
    <source>
        <strain evidence="1 2">PRA339</strain>
    </source>
</reference>
<evidence type="ECO:0000313" key="2">
    <source>
        <dbReference type="Proteomes" id="UP000030655"/>
    </source>
</evidence>
<evidence type="ECO:0008006" key="3">
    <source>
        <dbReference type="Google" id="ProtNLM"/>
    </source>
</evidence>
<evidence type="ECO:0000313" key="1">
    <source>
        <dbReference type="EMBL" id="KCZ79964.1"/>
    </source>
</evidence>
<gene>
    <name evidence="1" type="ORF">H312_02653</name>
</gene>
<dbReference type="OrthoDB" id="2195775at2759"/>
<dbReference type="VEuPathDB" id="MicrosporidiaDB:H312_02653"/>
<accession>A0A059EYY8</accession>
<dbReference type="Proteomes" id="UP000030655">
    <property type="component" value="Unassembled WGS sequence"/>
</dbReference>
<proteinExistence type="predicted"/>
<name>A0A059EYY8_9MICR</name>
<dbReference type="HOGENOM" id="CLU_1094035_0_0_1"/>
<dbReference type="AlphaFoldDB" id="A0A059EYY8"/>
<keyword evidence="2" id="KW-1185">Reference proteome</keyword>
<dbReference type="EMBL" id="KK365215">
    <property type="protein sequence ID" value="KCZ79964.1"/>
    <property type="molecule type" value="Genomic_DNA"/>
</dbReference>
<organism evidence="1 2">
    <name type="scientific">Anncaliia algerae PRA339</name>
    <dbReference type="NCBI Taxonomy" id="1288291"/>
    <lineage>
        <taxon>Eukaryota</taxon>
        <taxon>Fungi</taxon>
        <taxon>Fungi incertae sedis</taxon>
        <taxon>Microsporidia</taxon>
        <taxon>Tubulinosematoidea</taxon>
        <taxon>Tubulinosematidae</taxon>
        <taxon>Anncaliia</taxon>
    </lineage>
</organism>
<feature type="non-terminal residue" evidence="1">
    <location>
        <position position="234"/>
    </location>
</feature>
<reference evidence="2" key="1">
    <citation type="submission" date="2013-02" db="EMBL/GenBank/DDBJ databases">
        <authorList>
            <consortium name="The Broad Institute Genome Sequencing Platform"/>
            <person name="Cuomo C."/>
            <person name="Becnel J."/>
            <person name="Sanscrainte N."/>
            <person name="Walker B."/>
            <person name="Young S.K."/>
            <person name="Zeng Q."/>
            <person name="Gargeya S."/>
            <person name="Fitzgerald M."/>
            <person name="Haas B."/>
            <person name="Abouelleil A."/>
            <person name="Alvarado L."/>
            <person name="Arachchi H.M."/>
            <person name="Berlin A.M."/>
            <person name="Chapman S.B."/>
            <person name="Dewar J."/>
            <person name="Goldberg J."/>
            <person name="Griggs A."/>
            <person name="Gujja S."/>
            <person name="Hansen M."/>
            <person name="Howarth C."/>
            <person name="Imamovic A."/>
            <person name="Larimer J."/>
            <person name="McCowan C."/>
            <person name="Murphy C."/>
            <person name="Neiman D."/>
            <person name="Pearson M."/>
            <person name="Priest M."/>
            <person name="Roberts A."/>
            <person name="Saif S."/>
            <person name="Shea T."/>
            <person name="Sisk P."/>
            <person name="Sykes S."/>
            <person name="Wortman J."/>
            <person name="Nusbaum C."/>
            <person name="Birren B."/>
        </authorList>
    </citation>
    <scope>NUCLEOTIDE SEQUENCE [LARGE SCALE GENOMIC DNA]</scope>
    <source>
        <strain evidence="2">PRA339</strain>
    </source>
</reference>
<sequence>MHFVIYAINMLCSSQEIEPFLDKEIKIVFSGYPHVHLSELSDGSIGGFNRNLSPKEFLYDDNAKLSKNGEGYEIQIGGSKLCQQGNKVIRCKGNPNVWNIEKKTFGYNFKLGGKCITQKEYDKLEMQRCNEEPDKVFVFKLSSQMNNCEKLKESLESQRKSAMPKINIIPYEGSDHESSSEIEGKDSHHKVHVSSAITDVKLRPVHHKTGKLKIDKDYSDYSDDYDYTTSSHES</sequence>
<protein>
    <recommendedName>
        <fullName evidence="3">Ricin B lectin domain-containing protein</fullName>
    </recommendedName>
</protein>